<evidence type="ECO:0000259" key="3">
    <source>
        <dbReference type="PROSITE" id="PS50802"/>
    </source>
</evidence>
<evidence type="ECO:0000313" key="5">
    <source>
        <dbReference type="Proteomes" id="UP001620626"/>
    </source>
</evidence>
<dbReference type="InterPro" id="IPR050704">
    <property type="entry name" value="Peptidase_C85-like"/>
</dbReference>
<dbReference type="EMBL" id="JBICBT010000590">
    <property type="protein sequence ID" value="KAL3108446.1"/>
    <property type="molecule type" value="Genomic_DNA"/>
</dbReference>
<dbReference type="Gene3D" id="3.90.70.80">
    <property type="match status" value="1"/>
</dbReference>
<evidence type="ECO:0000313" key="4">
    <source>
        <dbReference type="EMBL" id="KAL3108446.1"/>
    </source>
</evidence>
<dbReference type="InterPro" id="IPR049772">
    <property type="entry name" value="OTU_OTUD6"/>
</dbReference>
<accession>A0ABD2L030</accession>
<dbReference type="GO" id="GO:0016787">
    <property type="term" value="F:hydrolase activity"/>
    <property type="evidence" value="ECO:0007669"/>
    <property type="project" value="UniProtKB-KW"/>
</dbReference>
<feature type="domain" description="OTU" evidence="3">
    <location>
        <begin position="174"/>
        <end position="315"/>
    </location>
</feature>
<gene>
    <name evidence="4" type="ORF">niasHT_015368</name>
</gene>
<organism evidence="4 5">
    <name type="scientific">Heterodera trifolii</name>
    <dbReference type="NCBI Taxonomy" id="157864"/>
    <lineage>
        <taxon>Eukaryota</taxon>
        <taxon>Metazoa</taxon>
        <taxon>Ecdysozoa</taxon>
        <taxon>Nematoda</taxon>
        <taxon>Chromadorea</taxon>
        <taxon>Rhabditida</taxon>
        <taxon>Tylenchina</taxon>
        <taxon>Tylenchomorpha</taxon>
        <taxon>Tylenchoidea</taxon>
        <taxon>Heteroderidae</taxon>
        <taxon>Heteroderinae</taxon>
        <taxon>Heterodera</taxon>
    </lineage>
</organism>
<dbReference type="Pfam" id="PF02338">
    <property type="entry name" value="OTU"/>
    <property type="match status" value="1"/>
</dbReference>
<keyword evidence="1" id="KW-0378">Hydrolase</keyword>
<sequence length="317" mass="35784">MDHSGDLNTEDTLEELKSKHNRERKELLAKITALKHGLTKNDKKRKKEVGQQSEQMETELKQRHEREMAQLACQMEGIKMEKGAKSEERAEEQNEDGAKGQNDNQSTETVAMGEETPFFKELKLTKAQMKKEKKRAEKANARNKAETEDAENAVNSRGNLENETIRQILDEKALELVEVSPDGDCLYSAVAHQANVSGLGKFSAFEIRRMAADYMQQNREDFLPFLANENGETFEDEQFDEYCSKVARMCVSGGTWGGEPELRALSCVLRCPIEVLHADGATIKFGEVFSGHPLIVTYHKFAYTLGEHYNSTKPTGE</sequence>
<dbReference type="PROSITE" id="PS50802">
    <property type="entry name" value="OTU"/>
    <property type="match status" value="1"/>
</dbReference>
<comment type="caution">
    <text evidence="4">The sequence shown here is derived from an EMBL/GenBank/DDBJ whole genome shotgun (WGS) entry which is preliminary data.</text>
</comment>
<feature type="region of interest" description="Disordered" evidence="2">
    <location>
        <begin position="130"/>
        <end position="155"/>
    </location>
</feature>
<dbReference type="CDD" id="cd22761">
    <property type="entry name" value="OTU_OTUD6"/>
    <property type="match status" value="1"/>
</dbReference>
<feature type="compositionally biased region" description="Basic and acidic residues" evidence="2">
    <location>
        <begin position="14"/>
        <end position="28"/>
    </location>
</feature>
<feature type="compositionally biased region" description="Basic and acidic residues" evidence="2">
    <location>
        <begin position="134"/>
        <end position="147"/>
    </location>
</feature>
<dbReference type="AlphaFoldDB" id="A0ABD2L030"/>
<feature type="compositionally biased region" description="Basic and acidic residues" evidence="2">
    <location>
        <begin position="78"/>
        <end position="98"/>
    </location>
</feature>
<dbReference type="Proteomes" id="UP001620626">
    <property type="component" value="Unassembled WGS sequence"/>
</dbReference>
<feature type="region of interest" description="Disordered" evidence="2">
    <location>
        <begin position="1"/>
        <end position="110"/>
    </location>
</feature>
<dbReference type="InterPro" id="IPR003323">
    <property type="entry name" value="OTU_dom"/>
</dbReference>
<feature type="compositionally biased region" description="Basic and acidic residues" evidence="2">
    <location>
        <begin position="58"/>
        <end position="68"/>
    </location>
</feature>
<dbReference type="PANTHER" id="PTHR12419:SF10">
    <property type="entry name" value="DEUBIQUITINASE OTUD6B"/>
    <property type="match status" value="1"/>
</dbReference>
<reference evidence="4 5" key="1">
    <citation type="submission" date="2024-10" db="EMBL/GenBank/DDBJ databases">
        <authorList>
            <person name="Kim D."/>
        </authorList>
    </citation>
    <scope>NUCLEOTIDE SEQUENCE [LARGE SCALE GENOMIC DNA]</scope>
    <source>
        <strain evidence="4">BH-2024</strain>
    </source>
</reference>
<evidence type="ECO:0000256" key="1">
    <source>
        <dbReference type="ARBA" id="ARBA00022801"/>
    </source>
</evidence>
<protein>
    <recommendedName>
        <fullName evidence="3">OTU domain-containing protein</fullName>
    </recommendedName>
</protein>
<evidence type="ECO:0000256" key="2">
    <source>
        <dbReference type="SAM" id="MobiDB-lite"/>
    </source>
</evidence>
<dbReference type="SUPFAM" id="SSF54001">
    <property type="entry name" value="Cysteine proteinases"/>
    <property type="match status" value="1"/>
</dbReference>
<dbReference type="InterPro" id="IPR038765">
    <property type="entry name" value="Papain-like_cys_pep_sf"/>
</dbReference>
<proteinExistence type="predicted"/>
<name>A0ABD2L030_9BILA</name>
<dbReference type="PANTHER" id="PTHR12419">
    <property type="entry name" value="OTU DOMAIN CONTAINING PROTEIN"/>
    <property type="match status" value="1"/>
</dbReference>
<keyword evidence="5" id="KW-1185">Reference proteome</keyword>